<dbReference type="PRINTS" id="PR01659">
    <property type="entry name" value="MCMPROTEIN3"/>
</dbReference>
<keyword evidence="14" id="KW-1185">Reference proteome</keyword>
<keyword evidence="3 9" id="KW-0547">Nucleotide-binding</keyword>
<comment type="catalytic activity">
    <reaction evidence="10">
        <text>ATP + H2O = ADP + phosphate + H(+)</text>
        <dbReference type="Rhea" id="RHEA:13065"/>
        <dbReference type="ChEBI" id="CHEBI:15377"/>
        <dbReference type="ChEBI" id="CHEBI:15378"/>
        <dbReference type="ChEBI" id="CHEBI:30616"/>
        <dbReference type="ChEBI" id="CHEBI:43474"/>
        <dbReference type="ChEBI" id="CHEBI:456216"/>
        <dbReference type="EC" id="3.6.4.12"/>
    </reaction>
</comment>
<feature type="domain" description="MCM C-terminal AAA(+) ATPase" evidence="12">
    <location>
        <begin position="1"/>
        <end position="115"/>
    </location>
</feature>
<evidence type="ECO:0000256" key="2">
    <source>
        <dbReference type="ARBA" id="ARBA00022705"/>
    </source>
</evidence>
<dbReference type="InterPro" id="IPR001208">
    <property type="entry name" value="MCM_dom"/>
</dbReference>
<keyword evidence="6 9" id="KW-0067">ATP-binding</keyword>
<accession>A0A1C7NPF0</accession>
<dbReference type="SMART" id="SM00350">
    <property type="entry name" value="MCM"/>
    <property type="match status" value="1"/>
</dbReference>
<evidence type="ECO:0000256" key="6">
    <source>
        <dbReference type="ARBA" id="ARBA00022840"/>
    </source>
</evidence>
<evidence type="ECO:0000313" key="14">
    <source>
        <dbReference type="Proteomes" id="UP000093000"/>
    </source>
</evidence>
<dbReference type="EC" id="3.6.4.12" evidence="10"/>
<keyword evidence="5 10" id="KW-0347">Helicase</keyword>
<dbReference type="Proteomes" id="UP000093000">
    <property type="component" value="Unassembled WGS sequence"/>
</dbReference>
<dbReference type="PANTHER" id="PTHR11630">
    <property type="entry name" value="DNA REPLICATION LICENSING FACTOR MCM FAMILY MEMBER"/>
    <property type="match status" value="1"/>
</dbReference>
<dbReference type="PRINTS" id="PR01657">
    <property type="entry name" value="MCMFAMILY"/>
</dbReference>
<dbReference type="PROSITE" id="PS50051">
    <property type="entry name" value="MCM_2"/>
    <property type="match status" value="1"/>
</dbReference>
<dbReference type="GO" id="GO:0042555">
    <property type="term" value="C:MCM complex"/>
    <property type="evidence" value="ECO:0007669"/>
    <property type="project" value="UniProtKB-UniRule"/>
</dbReference>
<dbReference type="Pfam" id="PF17855">
    <property type="entry name" value="MCM_lid"/>
    <property type="match status" value="1"/>
</dbReference>
<dbReference type="Pfam" id="PF00493">
    <property type="entry name" value="MCM"/>
    <property type="match status" value="1"/>
</dbReference>
<organism evidence="13 14">
    <name type="scientific">Choanephora cucurbitarum</name>
    <dbReference type="NCBI Taxonomy" id="101091"/>
    <lineage>
        <taxon>Eukaryota</taxon>
        <taxon>Fungi</taxon>
        <taxon>Fungi incertae sedis</taxon>
        <taxon>Mucoromycota</taxon>
        <taxon>Mucoromycotina</taxon>
        <taxon>Mucoromycetes</taxon>
        <taxon>Mucorales</taxon>
        <taxon>Mucorineae</taxon>
        <taxon>Choanephoraceae</taxon>
        <taxon>Choanephoroideae</taxon>
        <taxon>Choanephora</taxon>
    </lineage>
</organism>
<dbReference type="EMBL" id="LUGH01000025">
    <property type="protein sequence ID" value="OBZ90995.1"/>
    <property type="molecule type" value="Genomic_DNA"/>
</dbReference>
<dbReference type="InterPro" id="IPR018525">
    <property type="entry name" value="MCM_CS"/>
</dbReference>
<sequence>ETGERRLEAGAMVLADRGVVCIDEFDKMSDVDRVAIHEVMEQQTVTIAKAGIHTSLNARCSVVAAANPIYGMYDLTKDPAKNIALPDSLLSRFDLLFIVTDSLEESRDRQISEHVLKMHRYVQPGAEEGAPMTEAIDNIVGDDPEDENPEDEEIYEKYNAFVHAGISNNKRQKILKTSFLKKYIYYVKNIVKPSLTKKATDRIINEYTSLRNQREDDPSRKKTAPITARTLETLIRLSTAHAKARLSTTIEDKDAKAAAEVLRFAMFQEVIRPKKSGTKRQRMSKDSDDESEEEEEEESDEEQPKQENEDDEMEEMDSEPIELDAMEESNGSLNASRFTLFKEKLSRFFNEQNRLEYQFDDIFVAVNQSLSASEQFTPDEVYGALTKMSDDNQIMYNEGVVILNDNDGDDDEEILNGYDDDEAILSGYDDEQVILNDDDD</sequence>
<dbReference type="SUPFAM" id="SSF52540">
    <property type="entry name" value="P-loop containing nucleoside triphosphate hydrolases"/>
    <property type="match status" value="1"/>
</dbReference>
<dbReference type="GO" id="GO:0005634">
    <property type="term" value="C:nucleus"/>
    <property type="evidence" value="ECO:0007669"/>
    <property type="project" value="UniProtKB-SubCell"/>
</dbReference>
<keyword evidence="8 10" id="KW-0539">Nucleus</keyword>
<dbReference type="GO" id="GO:0005524">
    <property type="term" value="F:ATP binding"/>
    <property type="evidence" value="ECO:0007669"/>
    <property type="project" value="UniProtKB-UniRule"/>
</dbReference>
<evidence type="ECO:0000256" key="9">
    <source>
        <dbReference type="RuleBase" id="RU004070"/>
    </source>
</evidence>
<evidence type="ECO:0000256" key="5">
    <source>
        <dbReference type="ARBA" id="ARBA00022806"/>
    </source>
</evidence>
<dbReference type="GO" id="GO:0016787">
    <property type="term" value="F:hydrolase activity"/>
    <property type="evidence" value="ECO:0007669"/>
    <property type="project" value="UniProtKB-KW"/>
</dbReference>
<dbReference type="GO" id="GO:0003697">
    <property type="term" value="F:single-stranded DNA binding"/>
    <property type="evidence" value="ECO:0007669"/>
    <property type="project" value="TreeGrafter"/>
</dbReference>
<evidence type="ECO:0000256" key="1">
    <source>
        <dbReference type="ARBA" id="ARBA00004123"/>
    </source>
</evidence>
<gene>
    <name evidence="13" type="primary">mcm3_0</name>
    <name evidence="13" type="ORF">A0J61_00927</name>
</gene>
<dbReference type="STRING" id="101091.A0A1C7NPF0"/>
<dbReference type="AlphaFoldDB" id="A0A1C7NPF0"/>
<reference evidence="13 14" key="1">
    <citation type="submission" date="2016-03" db="EMBL/GenBank/DDBJ databases">
        <title>Choanephora cucurbitarum.</title>
        <authorList>
            <person name="Min B."/>
            <person name="Park H."/>
            <person name="Park J.-H."/>
            <person name="Shin H.-D."/>
            <person name="Choi I.-G."/>
        </authorList>
    </citation>
    <scope>NUCLEOTIDE SEQUENCE [LARGE SCALE GENOMIC DNA]</scope>
    <source>
        <strain evidence="13 14">KUS-F28377</strain>
    </source>
</reference>
<dbReference type="InParanoid" id="A0A1C7NPF0"/>
<evidence type="ECO:0000256" key="4">
    <source>
        <dbReference type="ARBA" id="ARBA00022801"/>
    </source>
</evidence>
<evidence type="ECO:0000256" key="3">
    <source>
        <dbReference type="ARBA" id="ARBA00022741"/>
    </source>
</evidence>
<keyword evidence="4 10" id="KW-0378">Hydrolase</keyword>
<dbReference type="GO" id="GO:0000727">
    <property type="term" value="P:double-strand break repair via break-induced replication"/>
    <property type="evidence" value="ECO:0007669"/>
    <property type="project" value="TreeGrafter"/>
</dbReference>
<dbReference type="InterPro" id="IPR056575">
    <property type="entry name" value="WH_MCM3_C"/>
</dbReference>
<dbReference type="OrthoDB" id="1882346at2759"/>
<dbReference type="InterPro" id="IPR027417">
    <property type="entry name" value="P-loop_NTPase"/>
</dbReference>
<feature type="compositionally biased region" description="Acidic residues" evidence="11">
    <location>
        <begin position="308"/>
        <end position="318"/>
    </location>
</feature>
<dbReference type="InterPro" id="IPR031327">
    <property type="entry name" value="MCM"/>
</dbReference>
<dbReference type="InterPro" id="IPR008046">
    <property type="entry name" value="Mcm3"/>
</dbReference>
<evidence type="ECO:0000256" key="11">
    <source>
        <dbReference type="SAM" id="MobiDB-lite"/>
    </source>
</evidence>
<dbReference type="InterPro" id="IPR041562">
    <property type="entry name" value="MCM_lid"/>
</dbReference>
<keyword evidence="2 10" id="KW-0235">DNA replication</keyword>
<keyword evidence="7 9" id="KW-0238">DNA-binding</keyword>
<comment type="subunit">
    <text evidence="10">Component of the MCM2-7 complex.</text>
</comment>
<dbReference type="GO" id="GO:1902975">
    <property type="term" value="P:mitotic DNA replication initiation"/>
    <property type="evidence" value="ECO:0007669"/>
    <property type="project" value="TreeGrafter"/>
</dbReference>
<comment type="subcellular location">
    <subcellularLocation>
        <location evidence="1 10">Nucleus</location>
    </subcellularLocation>
</comment>
<feature type="compositionally biased region" description="Acidic residues" evidence="11">
    <location>
        <begin position="287"/>
        <end position="301"/>
    </location>
</feature>
<comment type="function">
    <text evidence="10">Acts as component of the MCM2-7 complex (MCM complex) which is the replicative helicase essential for 'once per cell cycle' DNA replication initiation and elongation in eukaryotic cells. The active ATPase sites in the MCM2-7 ring are formed through the interaction surfaces of two neighboring subunits such that a critical structure of a conserved arginine finger motif is provided in trans relative to the ATP-binding site of the Walker A box of the adjacent subunit. The six ATPase active sites, however, are likely to contribute differentially to the complex helicase activity.</text>
</comment>
<evidence type="ECO:0000256" key="7">
    <source>
        <dbReference type="ARBA" id="ARBA00023125"/>
    </source>
</evidence>
<comment type="similarity">
    <text evidence="9">Belongs to the MCM family.</text>
</comment>
<comment type="caution">
    <text evidence="13">The sequence shown here is derived from an EMBL/GenBank/DDBJ whole genome shotgun (WGS) entry which is preliminary data.</text>
</comment>
<dbReference type="GO" id="GO:0017116">
    <property type="term" value="F:single-stranded DNA helicase activity"/>
    <property type="evidence" value="ECO:0007669"/>
    <property type="project" value="TreeGrafter"/>
</dbReference>
<evidence type="ECO:0000313" key="13">
    <source>
        <dbReference type="EMBL" id="OBZ90995.1"/>
    </source>
</evidence>
<feature type="region of interest" description="Disordered" evidence="11">
    <location>
        <begin position="275"/>
        <end position="318"/>
    </location>
</feature>
<dbReference type="PANTHER" id="PTHR11630:SF46">
    <property type="entry name" value="DNA REPLICATION LICENSING FACTOR MCM3-RELATED"/>
    <property type="match status" value="1"/>
</dbReference>
<dbReference type="Pfam" id="PF23191">
    <property type="entry name" value="WHD_MCM3_C"/>
    <property type="match status" value="1"/>
</dbReference>
<name>A0A1C7NPF0_9FUNG</name>
<evidence type="ECO:0000256" key="8">
    <source>
        <dbReference type="ARBA" id="ARBA00023242"/>
    </source>
</evidence>
<protein>
    <recommendedName>
        <fullName evidence="10">DNA replication licensing factor MCM3</fullName>
        <ecNumber evidence="10">3.6.4.12</ecNumber>
    </recommendedName>
</protein>
<dbReference type="GO" id="GO:0006271">
    <property type="term" value="P:DNA strand elongation involved in DNA replication"/>
    <property type="evidence" value="ECO:0007669"/>
    <property type="project" value="TreeGrafter"/>
</dbReference>
<dbReference type="Gene3D" id="3.40.50.300">
    <property type="entry name" value="P-loop containing nucleotide triphosphate hydrolases"/>
    <property type="match status" value="1"/>
</dbReference>
<feature type="non-terminal residue" evidence="13">
    <location>
        <position position="1"/>
    </location>
</feature>
<proteinExistence type="inferred from homology"/>
<evidence type="ECO:0000259" key="12">
    <source>
        <dbReference type="PROSITE" id="PS50051"/>
    </source>
</evidence>
<evidence type="ECO:0000256" key="10">
    <source>
        <dbReference type="RuleBase" id="RU368061"/>
    </source>
</evidence>
<dbReference type="PROSITE" id="PS00847">
    <property type="entry name" value="MCM_1"/>
    <property type="match status" value="1"/>
</dbReference>